<gene>
    <name evidence="2" type="ORF">IEO21_09157</name>
</gene>
<organism evidence="2 3">
    <name type="scientific">Rhodonia placenta</name>
    <dbReference type="NCBI Taxonomy" id="104341"/>
    <lineage>
        <taxon>Eukaryota</taxon>
        <taxon>Fungi</taxon>
        <taxon>Dikarya</taxon>
        <taxon>Basidiomycota</taxon>
        <taxon>Agaricomycotina</taxon>
        <taxon>Agaricomycetes</taxon>
        <taxon>Polyporales</taxon>
        <taxon>Adustoporiaceae</taxon>
        <taxon>Rhodonia</taxon>
    </lineage>
</organism>
<evidence type="ECO:0000313" key="2">
    <source>
        <dbReference type="EMBL" id="KAF9805206.1"/>
    </source>
</evidence>
<dbReference type="Proteomes" id="UP000639403">
    <property type="component" value="Unassembled WGS sequence"/>
</dbReference>
<dbReference type="EMBL" id="JADOXO010000400">
    <property type="protein sequence ID" value="KAF9805206.1"/>
    <property type="molecule type" value="Genomic_DNA"/>
</dbReference>
<feature type="region of interest" description="Disordered" evidence="1">
    <location>
        <begin position="30"/>
        <end position="51"/>
    </location>
</feature>
<sequence>MSKAKANPLPLGDTLRDLALLRASDCDLSSVLPPASPSSAEASSVGTNENTRAVHESVARSYEFVREARAVIKLLNRGEVDRQGGRVEDVRARLEDVCRGLDGHGNT</sequence>
<feature type="compositionally biased region" description="Low complexity" evidence="1">
    <location>
        <begin position="30"/>
        <end position="45"/>
    </location>
</feature>
<comment type="caution">
    <text evidence="2">The sequence shown here is derived from an EMBL/GenBank/DDBJ whole genome shotgun (WGS) entry which is preliminary data.</text>
</comment>
<accession>A0A8H7NUX9</accession>
<proteinExistence type="predicted"/>
<evidence type="ECO:0000256" key="1">
    <source>
        <dbReference type="SAM" id="MobiDB-lite"/>
    </source>
</evidence>
<reference evidence="2" key="1">
    <citation type="submission" date="2020-11" db="EMBL/GenBank/DDBJ databases">
        <authorList>
            <person name="Koelle M."/>
            <person name="Horta M.A.C."/>
            <person name="Nowrousian M."/>
            <person name="Ohm R.A."/>
            <person name="Benz P."/>
            <person name="Pilgard A."/>
        </authorList>
    </citation>
    <scope>NUCLEOTIDE SEQUENCE</scope>
    <source>
        <strain evidence="2">FPRL280</strain>
    </source>
</reference>
<name>A0A8H7NUX9_9APHY</name>
<reference evidence="2" key="2">
    <citation type="journal article" name="Front. Microbiol.">
        <title>Degradative Capacity of Two Strains of Rhodonia placenta: From Phenotype to Genotype.</title>
        <authorList>
            <person name="Kolle M."/>
            <person name="Horta M.A.C."/>
            <person name="Nowrousian M."/>
            <person name="Ohm R.A."/>
            <person name="Benz J.P."/>
            <person name="Pilgard A."/>
        </authorList>
    </citation>
    <scope>NUCLEOTIDE SEQUENCE</scope>
    <source>
        <strain evidence="2">FPRL280</strain>
    </source>
</reference>
<protein>
    <submittedName>
        <fullName evidence="2">Uncharacterized protein</fullName>
    </submittedName>
</protein>
<evidence type="ECO:0000313" key="3">
    <source>
        <dbReference type="Proteomes" id="UP000639403"/>
    </source>
</evidence>
<dbReference type="AlphaFoldDB" id="A0A8H7NUX9"/>